<dbReference type="EMBL" id="JAIRBC010000014">
    <property type="protein sequence ID" value="MCG2461219.1"/>
    <property type="molecule type" value="Genomic_DNA"/>
</dbReference>
<dbReference type="Proteomes" id="UP001200642">
    <property type="component" value="Unassembled WGS sequence"/>
</dbReference>
<feature type="active site" description="Proton donor" evidence="3">
    <location>
        <position position="175"/>
    </location>
</feature>
<dbReference type="InterPro" id="IPR012341">
    <property type="entry name" value="6hp_glycosidase-like_sf"/>
</dbReference>
<evidence type="ECO:0000256" key="2">
    <source>
        <dbReference type="ARBA" id="ARBA00038358"/>
    </source>
</evidence>
<feature type="binding site" evidence="4">
    <location>
        <position position="116"/>
    </location>
    <ligand>
        <name>substrate</name>
    </ligand>
</feature>
<keyword evidence="1 5" id="KW-0378">Hydrolase</keyword>
<evidence type="ECO:0000313" key="6">
    <source>
        <dbReference type="Proteomes" id="UP001200642"/>
    </source>
</evidence>
<dbReference type="PANTHER" id="PTHR36845:SF1">
    <property type="entry name" value="HYDROLASE, PUTATIVE (AFU_ORTHOLOGUE AFUA_7G05090)-RELATED"/>
    <property type="match status" value="1"/>
</dbReference>
<feature type="active site" description="Nucleophile" evidence="3">
    <location>
        <position position="116"/>
    </location>
</feature>
<dbReference type="PROSITE" id="PS51257">
    <property type="entry name" value="PROKAR_LIPOPROTEIN"/>
    <property type="match status" value="1"/>
</dbReference>
<feature type="binding site" evidence="4">
    <location>
        <position position="247"/>
    </location>
    <ligand>
        <name>substrate</name>
    </ligand>
</feature>
<feature type="binding site" evidence="4">
    <location>
        <position position="251"/>
    </location>
    <ligand>
        <name>substrate</name>
    </ligand>
</feature>
<accession>A0AAE3JPW6</accession>
<protein>
    <submittedName>
        <fullName evidence="5">Glycoside hydrolase family 88 protein</fullName>
    </submittedName>
</protein>
<sequence length="398" mass="45635">MKVKPTLLLIILALMIGCSESPKKPVPTKSILDIAQSQYDTLYKNALPYIDTKTCMPRTIQDGKLHLVDIYDWTSGFYPGSLWYLYGLTKDDKWKSRAIAYTEKLDTIQYWEGNHDVGFMIECSYGNALKYANSKAYDSIIVRTAQSLSTRFHPKAGIIQSWEANKRWKCPVIIDNMMNLELLFHATKISGDSTYYDIAVTHANTTMKNHFRKDFSSYHVVDYDPETGEVLQKNTHQGYSDDSAWARGQSWGLYGYTVCYRETKDPKYLEQAIHIANFIKTNPNLPDDQVPYWDYDVPKDKDTPRDASAASILASALYELSTYMDQKEGKEYVDWADKIIASLKSPEYLAEAGSNEGFLLKHSIGSKPHEVEIDVPLNYADYYFLEALYRNGRFEAKQ</sequence>
<gene>
    <name evidence="5" type="ORF">K8352_10705</name>
</gene>
<name>A0AAE3JPW6_9FLAO</name>
<reference evidence="5" key="1">
    <citation type="submission" date="2023-02" db="EMBL/GenBank/DDBJ databases">
        <title>Genome of Flavobacteriaceae gen. nov. sp. strain F89.</title>
        <authorList>
            <person name="Wang Y."/>
        </authorList>
    </citation>
    <scope>NUCLEOTIDE SEQUENCE</scope>
    <source>
        <strain evidence="5">F89</strain>
    </source>
</reference>
<evidence type="ECO:0000256" key="4">
    <source>
        <dbReference type="PIRSR" id="PIRSR610905-2"/>
    </source>
</evidence>
<evidence type="ECO:0000256" key="1">
    <source>
        <dbReference type="ARBA" id="ARBA00022801"/>
    </source>
</evidence>
<dbReference type="Gene3D" id="1.50.10.10">
    <property type="match status" value="1"/>
</dbReference>
<evidence type="ECO:0000313" key="5">
    <source>
        <dbReference type="EMBL" id="MCG2461219.1"/>
    </source>
</evidence>
<comment type="caution">
    <text evidence="5">The sequence shown here is derived from an EMBL/GenBank/DDBJ whole genome shotgun (WGS) entry which is preliminary data.</text>
</comment>
<dbReference type="InterPro" id="IPR008928">
    <property type="entry name" value="6-hairpin_glycosidase_sf"/>
</dbReference>
<dbReference type="Pfam" id="PF07470">
    <property type="entry name" value="Glyco_hydro_88"/>
    <property type="match status" value="1"/>
</dbReference>
<comment type="similarity">
    <text evidence="2">Belongs to the glycosyl hydrolase 88 family.</text>
</comment>
<feature type="binding site" evidence="4">
    <location>
        <position position="175"/>
    </location>
    <ligand>
        <name>substrate</name>
    </ligand>
</feature>
<proteinExistence type="inferred from homology"/>
<dbReference type="GO" id="GO:0000272">
    <property type="term" value="P:polysaccharide catabolic process"/>
    <property type="evidence" value="ECO:0007669"/>
    <property type="project" value="TreeGrafter"/>
</dbReference>
<dbReference type="RefSeq" id="WP_317902365.1">
    <property type="nucleotide sequence ID" value="NZ_JAIRBC010000014.1"/>
</dbReference>
<dbReference type="InterPro" id="IPR052369">
    <property type="entry name" value="UG_Glycosaminoglycan_Hydrolase"/>
</dbReference>
<dbReference type="AlphaFoldDB" id="A0AAE3JPW6"/>
<dbReference type="SUPFAM" id="SSF48208">
    <property type="entry name" value="Six-hairpin glycosidases"/>
    <property type="match status" value="1"/>
</dbReference>
<keyword evidence="6" id="KW-1185">Reference proteome</keyword>
<evidence type="ECO:0000256" key="3">
    <source>
        <dbReference type="PIRSR" id="PIRSR610905-1"/>
    </source>
</evidence>
<feature type="binding site" evidence="4">
    <location>
        <position position="235"/>
    </location>
    <ligand>
        <name>substrate</name>
    </ligand>
</feature>
<dbReference type="PANTHER" id="PTHR36845">
    <property type="entry name" value="HYDROLASE, PUTATIVE (AFU_ORTHOLOGUE AFUA_7G05090)-RELATED"/>
    <property type="match status" value="1"/>
</dbReference>
<dbReference type="InterPro" id="IPR010905">
    <property type="entry name" value="Glyco_hydro_88"/>
</dbReference>
<feature type="binding site" evidence="4">
    <location>
        <position position="366"/>
    </location>
    <ligand>
        <name>substrate</name>
    </ligand>
</feature>
<organism evidence="5 6">
    <name type="scientific">Cerina litoralis</name>
    <dbReference type="NCBI Taxonomy" id="2874477"/>
    <lineage>
        <taxon>Bacteria</taxon>
        <taxon>Pseudomonadati</taxon>
        <taxon>Bacteroidota</taxon>
        <taxon>Flavobacteriia</taxon>
        <taxon>Flavobacteriales</taxon>
        <taxon>Flavobacteriaceae</taxon>
        <taxon>Cerina</taxon>
    </lineage>
</organism>
<dbReference type="GO" id="GO:0052757">
    <property type="term" value="F:chondroitin hydrolase activity"/>
    <property type="evidence" value="ECO:0007669"/>
    <property type="project" value="TreeGrafter"/>
</dbReference>